<dbReference type="GO" id="GO:0005886">
    <property type="term" value="C:plasma membrane"/>
    <property type="evidence" value="ECO:0007669"/>
    <property type="project" value="UniProtKB-SubCell"/>
</dbReference>
<comment type="caution">
    <text evidence="8">The sequence shown here is derived from an EMBL/GenBank/DDBJ whole genome shotgun (WGS) entry which is preliminary data.</text>
</comment>
<feature type="transmembrane region" description="Helical" evidence="6">
    <location>
        <begin position="20"/>
        <end position="38"/>
    </location>
</feature>
<dbReference type="AlphaFoldDB" id="A0A0V8RVG6"/>
<dbReference type="Proteomes" id="UP000053352">
    <property type="component" value="Unassembled WGS sequence"/>
</dbReference>
<evidence type="ECO:0000256" key="5">
    <source>
        <dbReference type="ARBA" id="ARBA00023136"/>
    </source>
</evidence>
<evidence type="ECO:0000256" key="1">
    <source>
        <dbReference type="ARBA" id="ARBA00004651"/>
    </source>
</evidence>
<dbReference type="OrthoDB" id="14643at2157"/>
<sequence>MAREIRLFSELEIWTHKHVVHFAAALILTGLIISAAKLPSPLDSFFGWLAYALGTPASYLAKALGYSPFEQGYSAYSLGVQVARVIHRLAGVGMAAIGLVWLLGELPRIRKWQIWPEGGLGEAVRNLAAYYLGRRSVRFGKYNLGQKLWILSVFIGFAILFATGMVMWFRSSFSPETVALAHTIHVWAAWLGIAGLIVHVYLAIGIPEHRPMVRAIFRTGTAPEDFVKHHHPLYYEKAAKEAEEA</sequence>
<dbReference type="STRING" id="2309.CF15_04435"/>
<keyword evidence="9" id="KW-1185">Reference proteome</keyword>
<evidence type="ECO:0000256" key="3">
    <source>
        <dbReference type="ARBA" id="ARBA00022692"/>
    </source>
</evidence>
<name>A0A0V8RVG6_PYROC</name>
<dbReference type="InterPro" id="IPR011577">
    <property type="entry name" value="Cyt_b561_bac/Ni-Hgenase"/>
</dbReference>
<dbReference type="PANTHER" id="PTHR30074">
    <property type="entry name" value="FORMATE DEHYDROGENASE, NITRATE-INDUCIBLE, CYTOCHROME B556 FDN SUBUNIT"/>
    <property type="match status" value="1"/>
</dbReference>
<dbReference type="GO" id="GO:0036397">
    <property type="term" value="F:formate dehydrogenase (quinone) activity"/>
    <property type="evidence" value="ECO:0007669"/>
    <property type="project" value="TreeGrafter"/>
</dbReference>
<dbReference type="InterPro" id="IPR051817">
    <property type="entry name" value="FDH_cytochrome_b556_subunit"/>
</dbReference>
<reference evidence="8 9" key="1">
    <citation type="submission" date="2015-11" db="EMBL/GenBank/DDBJ databases">
        <title>Genome sequence of Pyrodictium occultum PL-19, a marine hyperthermophilic archaeon isolated from Volcano, Italy.</title>
        <authorList>
            <person name="Utturkar S."/>
            <person name="Huber H."/>
            <person name="Leptihn S."/>
            <person name="Brown S."/>
            <person name="Stetter K.O."/>
            <person name="Podar M."/>
        </authorList>
    </citation>
    <scope>NUCLEOTIDE SEQUENCE [LARGE SCALE GENOMIC DNA]</scope>
    <source>
        <strain evidence="8 9">PL-19</strain>
    </source>
</reference>
<dbReference type="InterPro" id="IPR016174">
    <property type="entry name" value="Di-haem_cyt_TM"/>
</dbReference>
<proteinExistence type="predicted"/>
<comment type="subcellular location">
    <subcellularLocation>
        <location evidence="1">Cell membrane</location>
        <topology evidence="1">Multi-pass membrane protein</topology>
    </subcellularLocation>
</comment>
<evidence type="ECO:0000256" key="6">
    <source>
        <dbReference type="SAM" id="Phobius"/>
    </source>
</evidence>
<organism evidence="8 9">
    <name type="scientific">Pyrodictium occultum</name>
    <dbReference type="NCBI Taxonomy" id="2309"/>
    <lineage>
        <taxon>Archaea</taxon>
        <taxon>Thermoproteota</taxon>
        <taxon>Thermoprotei</taxon>
        <taxon>Desulfurococcales</taxon>
        <taxon>Pyrodictiaceae</taxon>
        <taxon>Pyrodictium</taxon>
    </lineage>
</organism>
<dbReference type="SUPFAM" id="SSF81342">
    <property type="entry name" value="Transmembrane di-heme cytochromes"/>
    <property type="match status" value="1"/>
</dbReference>
<dbReference type="EMBL" id="LNTB01000001">
    <property type="protein sequence ID" value="KSW12032.1"/>
    <property type="molecule type" value="Genomic_DNA"/>
</dbReference>
<feature type="transmembrane region" description="Helical" evidence="6">
    <location>
        <begin position="184"/>
        <end position="204"/>
    </location>
</feature>
<keyword evidence="3 6" id="KW-0812">Transmembrane</keyword>
<gene>
    <name evidence="8" type="ORF">CF15_04435</name>
</gene>
<evidence type="ECO:0000313" key="9">
    <source>
        <dbReference type="Proteomes" id="UP000053352"/>
    </source>
</evidence>
<dbReference type="RefSeq" id="WP_058370712.1">
    <property type="nucleotide sequence ID" value="NZ_LNTB01000001.1"/>
</dbReference>
<keyword evidence="5 6" id="KW-0472">Membrane</keyword>
<dbReference type="Pfam" id="PF01292">
    <property type="entry name" value="Ni_hydr_CYTB"/>
    <property type="match status" value="1"/>
</dbReference>
<dbReference type="Gene3D" id="1.20.950.20">
    <property type="entry name" value="Transmembrane di-heme cytochromes, Chain C"/>
    <property type="match status" value="1"/>
</dbReference>
<dbReference type="GO" id="GO:0009326">
    <property type="term" value="C:formate dehydrogenase complex"/>
    <property type="evidence" value="ECO:0007669"/>
    <property type="project" value="TreeGrafter"/>
</dbReference>
<dbReference type="PANTHER" id="PTHR30074:SF6">
    <property type="entry name" value="FORMATE DEHYDROGENASE GAMMA SUBUNIT"/>
    <property type="match status" value="1"/>
</dbReference>
<dbReference type="GO" id="GO:0009061">
    <property type="term" value="P:anaerobic respiration"/>
    <property type="evidence" value="ECO:0007669"/>
    <property type="project" value="TreeGrafter"/>
</dbReference>
<accession>A0A0V8RVG6</accession>
<dbReference type="GO" id="GO:0009055">
    <property type="term" value="F:electron transfer activity"/>
    <property type="evidence" value="ECO:0007669"/>
    <property type="project" value="InterPro"/>
</dbReference>
<evidence type="ECO:0000313" key="8">
    <source>
        <dbReference type="EMBL" id="KSW12032.1"/>
    </source>
</evidence>
<feature type="transmembrane region" description="Helical" evidence="6">
    <location>
        <begin position="148"/>
        <end position="169"/>
    </location>
</feature>
<keyword evidence="2" id="KW-1003">Cell membrane</keyword>
<evidence type="ECO:0000256" key="2">
    <source>
        <dbReference type="ARBA" id="ARBA00022475"/>
    </source>
</evidence>
<feature type="domain" description="Cytochrome b561 bacterial/Ni-hydrogenase" evidence="7">
    <location>
        <begin position="9"/>
        <end position="204"/>
    </location>
</feature>
<dbReference type="GO" id="GO:0015944">
    <property type="term" value="P:formate oxidation"/>
    <property type="evidence" value="ECO:0007669"/>
    <property type="project" value="TreeGrafter"/>
</dbReference>
<evidence type="ECO:0000256" key="4">
    <source>
        <dbReference type="ARBA" id="ARBA00022989"/>
    </source>
</evidence>
<evidence type="ECO:0000259" key="7">
    <source>
        <dbReference type="Pfam" id="PF01292"/>
    </source>
</evidence>
<feature type="transmembrane region" description="Helical" evidence="6">
    <location>
        <begin position="85"/>
        <end position="104"/>
    </location>
</feature>
<keyword evidence="4 6" id="KW-1133">Transmembrane helix</keyword>
<dbReference type="GO" id="GO:0022904">
    <property type="term" value="P:respiratory electron transport chain"/>
    <property type="evidence" value="ECO:0007669"/>
    <property type="project" value="InterPro"/>
</dbReference>
<protein>
    <recommendedName>
        <fullName evidence="7">Cytochrome b561 bacterial/Ni-hydrogenase domain-containing protein</fullName>
    </recommendedName>
</protein>